<dbReference type="PANTHER" id="PTHR31197">
    <property type="entry name" value="OS01G0612600 PROTEIN"/>
    <property type="match status" value="1"/>
</dbReference>
<dbReference type="PANTHER" id="PTHR31197:SF12">
    <property type="entry name" value="OS02G0770600 PROTEIN"/>
    <property type="match status" value="1"/>
</dbReference>
<organism evidence="1 2">
    <name type="scientific">Olea europaea subsp. europaea</name>
    <dbReference type="NCBI Taxonomy" id="158383"/>
    <lineage>
        <taxon>Eukaryota</taxon>
        <taxon>Viridiplantae</taxon>
        <taxon>Streptophyta</taxon>
        <taxon>Embryophyta</taxon>
        <taxon>Tracheophyta</taxon>
        <taxon>Spermatophyta</taxon>
        <taxon>Magnoliopsida</taxon>
        <taxon>eudicotyledons</taxon>
        <taxon>Gunneridae</taxon>
        <taxon>Pentapetalae</taxon>
        <taxon>asterids</taxon>
        <taxon>lamiids</taxon>
        <taxon>Lamiales</taxon>
        <taxon>Oleaceae</taxon>
        <taxon>Oleeae</taxon>
        <taxon>Olea</taxon>
    </lineage>
</organism>
<proteinExistence type="predicted"/>
<gene>
    <name evidence="1" type="ORF">OLEA9_A061633</name>
</gene>
<evidence type="ECO:0000313" key="2">
    <source>
        <dbReference type="Proteomes" id="UP000594638"/>
    </source>
</evidence>
<dbReference type="EMBL" id="CACTIH010005607">
    <property type="protein sequence ID" value="CAA2998864.1"/>
    <property type="molecule type" value="Genomic_DNA"/>
</dbReference>
<dbReference type="OrthoDB" id="1921166at2759"/>
<dbReference type="AlphaFoldDB" id="A0A8S0T168"/>
<protein>
    <submittedName>
        <fullName evidence="1">Uncharacterized protein</fullName>
    </submittedName>
</protein>
<name>A0A8S0T168_OLEEU</name>
<keyword evidence="2" id="KW-1185">Reference proteome</keyword>
<dbReference type="Gramene" id="OE9A061633T1">
    <property type="protein sequence ID" value="OE9A061633C1"/>
    <property type="gene ID" value="OE9A061633"/>
</dbReference>
<comment type="caution">
    <text evidence="1">The sequence shown here is derived from an EMBL/GenBank/DDBJ whole genome shotgun (WGS) entry which is preliminary data.</text>
</comment>
<dbReference type="Pfam" id="PF07800">
    <property type="entry name" value="DUF1644"/>
    <property type="match status" value="1"/>
</dbReference>
<accession>A0A8S0T168</accession>
<sequence length="110" mass="13037">MIHSIVKSGVHYLTGVLRIKELRKHVRVEHASAKPRELDRVLEQKWRRMERERETQDAMSTIRSSVPGAVFFGDCVIEGSQYWFNLGEEELYDEMEFSKRRASRRELITI</sequence>
<dbReference type="Proteomes" id="UP000594638">
    <property type="component" value="Unassembled WGS sequence"/>
</dbReference>
<reference evidence="1 2" key="1">
    <citation type="submission" date="2019-12" db="EMBL/GenBank/DDBJ databases">
        <authorList>
            <person name="Alioto T."/>
            <person name="Alioto T."/>
            <person name="Gomez Garrido J."/>
        </authorList>
    </citation>
    <scope>NUCLEOTIDE SEQUENCE [LARGE SCALE GENOMIC DNA]</scope>
</reference>
<dbReference type="InterPro" id="IPR012866">
    <property type="entry name" value="DUF1644"/>
</dbReference>
<evidence type="ECO:0000313" key="1">
    <source>
        <dbReference type="EMBL" id="CAA2998864.1"/>
    </source>
</evidence>